<evidence type="ECO:0000256" key="2">
    <source>
        <dbReference type="SAM" id="Phobius"/>
    </source>
</evidence>
<keyword evidence="2" id="KW-0812">Transmembrane</keyword>
<protein>
    <submittedName>
        <fullName evidence="3">Uncharacterized protein</fullName>
    </submittedName>
</protein>
<feature type="region of interest" description="Disordered" evidence="1">
    <location>
        <begin position="329"/>
        <end position="348"/>
    </location>
</feature>
<dbReference type="AlphaFoldDB" id="A0A0M0JK49"/>
<keyword evidence="2" id="KW-1133">Transmembrane helix</keyword>
<feature type="transmembrane region" description="Helical" evidence="2">
    <location>
        <begin position="220"/>
        <end position="242"/>
    </location>
</feature>
<name>A0A0M0JK49_9EUKA</name>
<dbReference type="EMBL" id="JWZX01002783">
    <property type="protein sequence ID" value="KOO26941.1"/>
    <property type="molecule type" value="Genomic_DNA"/>
</dbReference>
<feature type="transmembrane region" description="Helical" evidence="2">
    <location>
        <begin position="426"/>
        <end position="448"/>
    </location>
</feature>
<comment type="caution">
    <text evidence="3">The sequence shown here is derived from an EMBL/GenBank/DDBJ whole genome shotgun (WGS) entry which is preliminary data.</text>
</comment>
<evidence type="ECO:0000256" key="1">
    <source>
        <dbReference type="SAM" id="MobiDB-lite"/>
    </source>
</evidence>
<feature type="transmembrane region" description="Helical" evidence="2">
    <location>
        <begin position="529"/>
        <end position="552"/>
    </location>
</feature>
<feature type="compositionally biased region" description="Basic and acidic residues" evidence="1">
    <location>
        <begin position="336"/>
        <end position="347"/>
    </location>
</feature>
<organism evidence="3 4">
    <name type="scientific">Chrysochromulina tobinii</name>
    <dbReference type="NCBI Taxonomy" id="1460289"/>
    <lineage>
        <taxon>Eukaryota</taxon>
        <taxon>Haptista</taxon>
        <taxon>Haptophyta</taxon>
        <taxon>Prymnesiophyceae</taxon>
        <taxon>Prymnesiales</taxon>
        <taxon>Chrysochromulinaceae</taxon>
        <taxon>Chrysochromulina</taxon>
    </lineage>
</organism>
<feature type="transmembrane region" description="Helical" evidence="2">
    <location>
        <begin position="400"/>
        <end position="420"/>
    </location>
</feature>
<keyword evidence="2" id="KW-0472">Membrane</keyword>
<reference evidence="4" key="1">
    <citation type="journal article" date="2015" name="PLoS Genet.">
        <title>Genome Sequence and Transcriptome Analyses of Chrysochromulina tobin: Metabolic Tools for Enhanced Algal Fitness in the Prominent Order Prymnesiales (Haptophyceae).</title>
        <authorList>
            <person name="Hovde B.T."/>
            <person name="Deodato C.R."/>
            <person name="Hunsperger H.M."/>
            <person name="Ryken S.A."/>
            <person name="Yost W."/>
            <person name="Jha R.K."/>
            <person name="Patterson J."/>
            <person name="Monnat R.J. Jr."/>
            <person name="Barlow S.B."/>
            <person name="Starkenburg S.R."/>
            <person name="Cattolico R.A."/>
        </authorList>
    </citation>
    <scope>NUCLEOTIDE SEQUENCE</scope>
    <source>
        <strain evidence="4">CCMP291</strain>
    </source>
</reference>
<proteinExistence type="predicted"/>
<feature type="compositionally biased region" description="Pro residues" evidence="1">
    <location>
        <begin position="856"/>
        <end position="876"/>
    </location>
</feature>
<evidence type="ECO:0000313" key="3">
    <source>
        <dbReference type="EMBL" id="KOO26941.1"/>
    </source>
</evidence>
<feature type="region of interest" description="Disordered" evidence="1">
    <location>
        <begin position="838"/>
        <end position="876"/>
    </location>
</feature>
<dbReference type="Proteomes" id="UP000037460">
    <property type="component" value="Unassembled WGS sequence"/>
</dbReference>
<feature type="transmembrane region" description="Helical" evidence="2">
    <location>
        <begin position="36"/>
        <end position="61"/>
    </location>
</feature>
<keyword evidence="4" id="KW-1185">Reference proteome</keyword>
<evidence type="ECO:0000313" key="4">
    <source>
        <dbReference type="Proteomes" id="UP000037460"/>
    </source>
</evidence>
<gene>
    <name evidence="3" type="ORF">Ctob_003899</name>
</gene>
<accession>A0A0M0JK49</accession>
<sequence>MTTVWFAPTKVAPQDPMVSVANAPPRAASALGLPGIFLIWVSAGLAIAMVAAAVTVTNMVVSPTAQCLPSYYKLQTTASATQGETWNLRWKKWLYPPGQDYSTAGTCSNSETWDVLPLTCPSGCNPPAACAPDYEDSAERFNKCMLQVHRHMECAKHVDCDGEMFSHYTFTSTNEPDPFAYQARSVGTKLERCPFIDRQVFLADCEARTSYADQRESSGVALGLTFGIPAAILVLVVLRMVVHTPRQLRSAWERARTSDGIELSARAVDAAQARLAKIEQAVGKAGTLADAAAGSTMAQAELAKSAAGSAKKVVQSIVGKSAKMLGFQSKKPTAAPERKSSTPDRQEGGCGWSLLSNPWMLLAMAVGNEALELVSQALELVSQFVAFANPTSRYITEPRVHGALIAASALATPIFIVFRWPQTLTLFNAGLAVGYVILASSALIALYIEMPDGTGVVSYEPISGTHLFLQCQAAALPPISLAVQLHAKWLNRLERVARRAVKGHDDTYARLGLRVWVPKGVGRKGVYRALLLAYAAASWATGFLAIAALAGWQCAVFRTCARPPCDVGTLPLLGQPLSKLTSSNPFSSSPASVSFQTRMMALTSPPSGTSSGGEAIQWNLQTSVNLIQSVKVARGTSGGVELTMILVLENPPLVERRISRPAINWQADLANRVPLNTLGTCETTFLVQCQEKRPGLAFANLADPAEFVEYYGDDDAVFKLVVKEPAPACWDGSLSHASGGWWHDLSLFGPDVRVGADESGTPKLGIVMKNARCIGGAGQSFACLQLFLDVAFSTGYGRKPLTQTAWAISGGSPYTIPEEWYALSFVMNITADESAITSWASPPAPGPSGPGGPIGPVGPGPVGPGPVGPGPAPGPVGPGGGQPYGCLGPSCHTYTTQTACNAAGTGCNWGQMPPPGR</sequence>